<protein>
    <submittedName>
        <fullName evidence="1">Uncharacterized protein</fullName>
    </submittedName>
</protein>
<organism evidence="1 2">
    <name type="scientific">Rhodococcus wratislaviensis NBRC 100605</name>
    <dbReference type="NCBI Taxonomy" id="1219028"/>
    <lineage>
        <taxon>Bacteria</taxon>
        <taxon>Bacillati</taxon>
        <taxon>Actinomycetota</taxon>
        <taxon>Actinomycetes</taxon>
        <taxon>Mycobacteriales</taxon>
        <taxon>Nocardiaceae</taxon>
        <taxon>Rhodococcus</taxon>
    </lineage>
</organism>
<dbReference type="AlphaFoldDB" id="X0QEW2"/>
<accession>X0QEW2</accession>
<evidence type="ECO:0000313" key="2">
    <source>
        <dbReference type="Proteomes" id="UP000019491"/>
    </source>
</evidence>
<name>X0QEW2_RHOWR</name>
<keyword evidence="2" id="KW-1185">Reference proteome</keyword>
<dbReference type="Proteomes" id="UP000019491">
    <property type="component" value="Unassembled WGS sequence"/>
</dbReference>
<evidence type="ECO:0000313" key="1">
    <source>
        <dbReference type="EMBL" id="GAF49436.1"/>
    </source>
</evidence>
<dbReference type="EMBL" id="BAWF01000083">
    <property type="protein sequence ID" value="GAF49436.1"/>
    <property type="molecule type" value="Genomic_DNA"/>
</dbReference>
<gene>
    <name evidence="1" type="ORF">RW1_083_00030</name>
</gene>
<dbReference type="RefSeq" id="WP_052033643.1">
    <property type="nucleotide sequence ID" value="NZ_BAWF01000083.1"/>
</dbReference>
<sequence>MTDTDDRQARGAAAQYAAGALSFEDALTRTVEHPIDRATVATALEYLASLCALQPHGALSRHDADLLDDAGFTDDGEQASFAVALGRAQTMSDLRRTALTAAEVADLLTVKAPRVRQLTSIEHKLWALDDVDRRGRLYPKAQFTDTGMVPYLDQILPQLPADLHPLTVNAVLTLPRVDLTTGGHPASVVEFLTSAAVEKDLPLVLEVVERATSL</sequence>
<proteinExistence type="predicted"/>
<dbReference type="OrthoDB" id="3259391at2"/>
<reference evidence="1 2" key="1">
    <citation type="submission" date="2014-02" db="EMBL/GenBank/DDBJ databases">
        <title>Whole genome shotgun sequence of Rhodococcus wratislaviensis NBRC 100605.</title>
        <authorList>
            <person name="Hosoyama A."/>
            <person name="Tsuchikane K."/>
            <person name="Yoshida I."/>
            <person name="Ohji S."/>
            <person name="Ichikawa N."/>
            <person name="Yamazoe A."/>
            <person name="Fujita N."/>
        </authorList>
    </citation>
    <scope>NUCLEOTIDE SEQUENCE [LARGE SCALE GENOMIC DNA]</scope>
    <source>
        <strain evidence="1 2">NBRC 100605</strain>
    </source>
</reference>
<comment type="caution">
    <text evidence="1">The sequence shown here is derived from an EMBL/GenBank/DDBJ whole genome shotgun (WGS) entry which is preliminary data.</text>
</comment>